<accession>A0A420XRU2</accession>
<gene>
    <name evidence="2" type="ORF">CLV35_1277</name>
</gene>
<reference evidence="2 3" key="1">
    <citation type="submission" date="2018-10" db="EMBL/GenBank/DDBJ databases">
        <title>Genomic Encyclopedia of Archaeal and Bacterial Type Strains, Phase II (KMG-II): from individual species to whole genera.</title>
        <authorList>
            <person name="Goeker M."/>
        </authorList>
    </citation>
    <scope>NUCLEOTIDE SEQUENCE [LARGE SCALE GENOMIC DNA]</scope>
    <source>
        <strain evidence="2 3">RP-AC37</strain>
    </source>
</reference>
<dbReference type="InParanoid" id="A0A420XRU2"/>
<dbReference type="EMBL" id="RBWV01000010">
    <property type="protein sequence ID" value="RKS77584.1"/>
    <property type="molecule type" value="Genomic_DNA"/>
</dbReference>
<dbReference type="Pfam" id="PF13481">
    <property type="entry name" value="AAA_25"/>
    <property type="match status" value="1"/>
</dbReference>
<proteinExistence type="predicted"/>
<evidence type="ECO:0000313" key="2">
    <source>
        <dbReference type="EMBL" id="RKS77584.1"/>
    </source>
</evidence>
<dbReference type="AlphaFoldDB" id="A0A420XRU2"/>
<dbReference type="RefSeq" id="WP_183061786.1">
    <property type="nucleotide sequence ID" value="NZ_RBWV01000010.1"/>
</dbReference>
<dbReference type="Gene3D" id="3.40.50.300">
    <property type="entry name" value="P-loop containing nucleotide triphosphate hydrolases"/>
    <property type="match status" value="1"/>
</dbReference>
<evidence type="ECO:0000256" key="1">
    <source>
        <dbReference type="SAM" id="MobiDB-lite"/>
    </source>
</evidence>
<protein>
    <submittedName>
        <fullName evidence="2">AAA domain-containing protein</fullName>
    </submittedName>
</protein>
<dbReference type="Proteomes" id="UP000281955">
    <property type="component" value="Unassembled WGS sequence"/>
</dbReference>
<name>A0A420XRU2_9ACTN</name>
<evidence type="ECO:0000313" key="3">
    <source>
        <dbReference type="Proteomes" id="UP000281955"/>
    </source>
</evidence>
<feature type="region of interest" description="Disordered" evidence="1">
    <location>
        <begin position="347"/>
        <end position="381"/>
    </location>
</feature>
<dbReference type="InterPro" id="IPR027417">
    <property type="entry name" value="P-loop_NTPase"/>
</dbReference>
<sequence>MSAATHGWSINGPDPTYQPMDEYDDRHDDYDAPVVLPLPGLDMTRLDGPLPEPRWLVENRIVRQSLTVLGAKPGVGKSWLSMDLAVALAAGRPWVGIDIPQPMRVLYVDAENGDDIALERIQQLGGTSTSLGGRLHYVTASIQLPAASGVARLRATIEWHQPDLVIVDTLASVAPLAEKDTENSSLFLAGVWHLARDHGAAMLLLHHLRKSLQGAPRDDPKDAFRGAGHLIGTASRAWVLDPLHPKEPKFLWHDAKARRGKAQPATRVEVVDYEDDDGNKRTRLETQGTVAGVEGGYDAYLAAVLAYIDARPLREARTVDLLAVEDAPAERTAKDYLNRATASGVLHKPRRGVYRRAEPEALMDPPRSGSLHEPNDPEDDD</sequence>
<comment type="caution">
    <text evidence="2">The sequence shown here is derived from an EMBL/GenBank/DDBJ whole genome shotgun (WGS) entry which is preliminary data.</text>
</comment>
<feature type="region of interest" description="Disordered" evidence="1">
    <location>
        <begin position="1"/>
        <end position="26"/>
    </location>
</feature>
<dbReference type="SUPFAM" id="SSF52540">
    <property type="entry name" value="P-loop containing nucleoside triphosphate hydrolases"/>
    <property type="match status" value="1"/>
</dbReference>
<keyword evidence="3" id="KW-1185">Reference proteome</keyword>
<organism evidence="2 3">
    <name type="scientific">Motilibacter peucedani</name>
    <dbReference type="NCBI Taxonomy" id="598650"/>
    <lineage>
        <taxon>Bacteria</taxon>
        <taxon>Bacillati</taxon>
        <taxon>Actinomycetota</taxon>
        <taxon>Actinomycetes</taxon>
        <taxon>Motilibacterales</taxon>
        <taxon>Motilibacteraceae</taxon>
        <taxon>Motilibacter</taxon>
    </lineage>
</organism>